<evidence type="ECO:0000313" key="1">
    <source>
        <dbReference type="Proteomes" id="UP000515140"/>
    </source>
</evidence>
<gene>
    <name evidence="2" type="primary">LOC110204188</name>
</gene>
<accession>A0A6P5JPC1</accession>
<protein>
    <submittedName>
        <fullName evidence="2">SUN domain-containing protein 2-like</fullName>
    </submittedName>
</protein>
<organism evidence="1 2">
    <name type="scientific">Phascolarctos cinereus</name>
    <name type="common">Koala</name>
    <dbReference type="NCBI Taxonomy" id="38626"/>
    <lineage>
        <taxon>Eukaryota</taxon>
        <taxon>Metazoa</taxon>
        <taxon>Chordata</taxon>
        <taxon>Craniata</taxon>
        <taxon>Vertebrata</taxon>
        <taxon>Euteleostomi</taxon>
        <taxon>Mammalia</taxon>
        <taxon>Metatheria</taxon>
        <taxon>Diprotodontia</taxon>
        <taxon>Phascolarctidae</taxon>
        <taxon>Phascolarctos</taxon>
    </lineage>
</organism>
<sequence>MKEEKVHEIMQQAPKLYREDHIGLVDHTLESSGVSILSSHSSKTCGTRMAIISLFGITLWYRFQTQRAILQPNVCPDNCWAFQGPRALLAFPYLPASTSLPSLWSMCPKPCPQSATSPEPPRTLSSWGSMKIPRWREWPSGSSPMIMLGRPFRPSTFS</sequence>
<name>A0A6P5JPC1_PHACI</name>
<dbReference type="InParanoid" id="A0A6P5JPC1"/>
<dbReference type="InterPro" id="IPR045119">
    <property type="entry name" value="SUN1-5"/>
</dbReference>
<dbReference type="AlphaFoldDB" id="A0A6P5JPC1"/>
<dbReference type="GO" id="GO:0043495">
    <property type="term" value="F:protein-membrane adaptor activity"/>
    <property type="evidence" value="ECO:0007669"/>
    <property type="project" value="TreeGrafter"/>
</dbReference>
<dbReference type="GO" id="GO:0034993">
    <property type="term" value="C:meiotic nuclear membrane microtubule tethering complex"/>
    <property type="evidence" value="ECO:0007669"/>
    <property type="project" value="TreeGrafter"/>
</dbReference>
<evidence type="ECO:0000313" key="2">
    <source>
        <dbReference type="RefSeq" id="XP_020836132.1"/>
    </source>
</evidence>
<dbReference type="Gene3D" id="2.60.120.260">
    <property type="entry name" value="Galactose-binding domain-like"/>
    <property type="match status" value="1"/>
</dbReference>
<dbReference type="PANTHER" id="PTHR12911:SF22">
    <property type="entry name" value="SUN DOMAIN-CONTAINING PROTEIN 2"/>
    <property type="match status" value="1"/>
</dbReference>
<dbReference type="GeneID" id="110204188"/>
<dbReference type="Proteomes" id="UP000515140">
    <property type="component" value="Unplaced"/>
</dbReference>
<dbReference type="KEGG" id="pcw:110204188"/>
<dbReference type="RefSeq" id="XP_020836132.1">
    <property type="nucleotide sequence ID" value="XM_020980473.1"/>
</dbReference>
<keyword evidence="1" id="KW-1185">Reference proteome</keyword>
<proteinExistence type="predicted"/>
<reference evidence="2" key="1">
    <citation type="submission" date="2025-08" db="UniProtKB">
        <authorList>
            <consortium name="RefSeq"/>
        </authorList>
    </citation>
    <scope>IDENTIFICATION</scope>
    <source>
        <tissue evidence="2">Spleen</tissue>
    </source>
</reference>
<dbReference type="PANTHER" id="PTHR12911">
    <property type="entry name" value="SAD1/UNC-84-LIKE PROTEIN-RELATED"/>
    <property type="match status" value="1"/>
</dbReference>